<keyword evidence="3" id="KW-0813">Transport</keyword>
<feature type="transmembrane region" description="Helical" evidence="8">
    <location>
        <begin position="785"/>
        <end position="805"/>
    </location>
</feature>
<keyword evidence="10" id="KW-1185">Reference proteome</keyword>
<comment type="caution">
    <text evidence="9">The sequence shown here is derived from an EMBL/GenBank/DDBJ whole genome shotgun (WGS) entry which is preliminary data.</text>
</comment>
<evidence type="ECO:0000313" key="10">
    <source>
        <dbReference type="Proteomes" id="UP000003163"/>
    </source>
</evidence>
<dbReference type="Proteomes" id="UP000003163">
    <property type="component" value="Unassembled WGS sequence"/>
</dbReference>
<sequence length="1118" mass="128774">MLRSEDMNLLLFYFSKDTAKQAIYSIGNERIVQFLDLQRTKRTDELLFSKNIREIEKVMSRLNFLHQETADMKCLAVKNVKSSFHEHELSSAFRNKNSKYENTRLNISEIEKSKMKNTNFNVDNLENDKYNTDEAEMANNKCLSLSKGDLVFDTNFECLKSKSFCEKNFESNNNEVESYSSHSSLTGSFDDNSKEIKMHYERLIHLKDIKKDTVNRIKLLIEDLYILEYLDYCLNLSSSPENIDECKINLDFVCFAIDKEKSAALEKVLSNVLKRNIILYKKTQSLDCTEGDVNFDKLESKIVYDALSTFSLGAVTIFVIFTHGINAIQKIKHIANSLGGRVVDDYFIKQGSSHVSTMLKQVYLVFENNERTLENEKILVKSKIEKWMIEMNRELKIYRTLNSFLSHDNLECLVGQGWVLDSEMKKLRSLVKFINKKYGYVSYEIVKKYGSGCEDSDKHENAGAFAELRRNSTCNDENVVCEVNIDIENKFEPDVENCKTFQQQNNVCTGHNFFLDEEKNCKKDKTNAATQGTNLHGQSGEENTESPRYIDKMELDSSQLDCISPKKLGFKTNTAAKNKTKKTVIEIPENEMSAIEKPQMPPSYFRTNKITSSFQDLCNVYGIPSYKEINPAAFYITTFPFMFGAMFGDVAHGLMLLALSLFLIKKEKKIKVSETFQMIFAGRYIMLICSIWSIFFGLVYSDFACLAIPLFKSKYSVEDNTTKTIQGYTYPFGIDHSWHHSALTGAQFINSLKMKLSIILGFFHMSIGILISYCNARYKNDKTKIYCVIVPQSLAFFSFVGYLTFLIYYKWLTGIDISIITVIVNMFTSPYTVEKEMFPYQKNVQLFLLSIIVISMPWMLLSKPILETTKMRKKYKNKKKYLKLQTTPRRAQIRTQFLGKKIKDHHILSSNLNNIHNLKNQPDIEQKILKGYKKSQSPVSEKSQDENTNIIENHRYNKVHSNKNSQNTNINDKITSPVIQDKKIIRKELVIKEEEEEPSNIVDIWMHQCIETIEFGIGLISNTSSYLRLWAISLAHSQLTSVLHSMTLTSKIDGIFGILKKLLGVSLYAGATVCILICLEGLSSCLHALRLNWIEFNSKFYHGSGYSFEPLNFDLEKE</sequence>
<keyword evidence="6" id="KW-0406">Ion transport</keyword>
<dbReference type="Pfam" id="PF01496">
    <property type="entry name" value="V_ATPase_I"/>
    <property type="match status" value="2"/>
</dbReference>
<dbReference type="OMA" id="FNARIFM"/>
<evidence type="ECO:0000256" key="7">
    <source>
        <dbReference type="ARBA" id="ARBA00023136"/>
    </source>
</evidence>
<evidence type="ECO:0000256" key="6">
    <source>
        <dbReference type="ARBA" id="ARBA00023065"/>
    </source>
</evidence>
<dbReference type="PANTHER" id="PTHR11629:SF63">
    <property type="entry name" value="V-TYPE PROTON ATPASE SUBUNIT A"/>
    <property type="match status" value="1"/>
</dbReference>
<dbReference type="GO" id="GO:0046961">
    <property type="term" value="F:proton-transporting ATPase activity, rotational mechanism"/>
    <property type="evidence" value="ECO:0007669"/>
    <property type="project" value="InterPro"/>
</dbReference>
<feature type="transmembrane region" description="Helical" evidence="8">
    <location>
        <begin position="641"/>
        <end position="664"/>
    </location>
</feature>
<organism evidence="9 10">
    <name type="scientific">Edhazardia aedis (strain USNM 41457)</name>
    <name type="common">Microsporidian parasite</name>
    <dbReference type="NCBI Taxonomy" id="1003232"/>
    <lineage>
        <taxon>Eukaryota</taxon>
        <taxon>Fungi</taxon>
        <taxon>Fungi incertae sedis</taxon>
        <taxon>Microsporidia</taxon>
        <taxon>Edhazardia</taxon>
    </lineage>
</organism>
<name>J9D9U4_EDHAE</name>
<dbReference type="VEuPathDB" id="MicrosporidiaDB:EDEG_01451"/>
<dbReference type="GO" id="GO:0007035">
    <property type="term" value="P:vacuolar acidification"/>
    <property type="evidence" value="ECO:0007669"/>
    <property type="project" value="TreeGrafter"/>
</dbReference>
<keyword evidence="7 8" id="KW-0472">Membrane</keyword>
<dbReference type="AlphaFoldDB" id="J9D9U4"/>
<feature type="transmembrane region" description="Helical" evidence="8">
    <location>
        <begin position="756"/>
        <end position="773"/>
    </location>
</feature>
<dbReference type="GO" id="GO:0051117">
    <property type="term" value="F:ATPase binding"/>
    <property type="evidence" value="ECO:0007669"/>
    <property type="project" value="TreeGrafter"/>
</dbReference>
<evidence type="ECO:0000313" key="9">
    <source>
        <dbReference type="EMBL" id="EJW04279.1"/>
    </source>
</evidence>
<dbReference type="InterPro" id="IPR002490">
    <property type="entry name" value="V-ATPase_116kDa_su"/>
</dbReference>
<evidence type="ECO:0000256" key="3">
    <source>
        <dbReference type="ARBA" id="ARBA00022448"/>
    </source>
</evidence>
<keyword evidence="4 8" id="KW-0812">Transmembrane</keyword>
<reference evidence="10" key="2">
    <citation type="submission" date="2015-07" db="EMBL/GenBank/DDBJ databases">
        <title>Contrasting host-pathogen interactions and genome evolution in two generalist and specialist microsporidian pathogens of mosquitoes.</title>
        <authorList>
            <consortium name="The Broad Institute Genomics Platform"/>
            <consortium name="The Broad Institute Genome Sequencing Center for Infectious Disease"/>
            <person name="Cuomo C.A."/>
            <person name="Sanscrainte N.D."/>
            <person name="Goldberg J.M."/>
            <person name="Heiman D."/>
            <person name="Young S."/>
            <person name="Zeng Q."/>
            <person name="Becnel J.J."/>
            <person name="Birren B.W."/>
        </authorList>
    </citation>
    <scope>NUCLEOTIDE SEQUENCE [LARGE SCALE GENOMIC DNA]</scope>
    <source>
        <strain evidence="10">USNM 41457</strain>
    </source>
</reference>
<reference evidence="9 10" key="1">
    <citation type="submission" date="2011-08" db="EMBL/GenBank/DDBJ databases">
        <authorList>
            <person name="Liu Z.J."/>
            <person name="Shi F.L."/>
            <person name="Lu J.Q."/>
            <person name="Li M."/>
            <person name="Wang Z.L."/>
        </authorList>
    </citation>
    <scope>NUCLEOTIDE SEQUENCE [LARGE SCALE GENOMIC DNA]</scope>
    <source>
        <strain evidence="9 10">USNM 41457</strain>
    </source>
</reference>
<evidence type="ECO:0008006" key="11">
    <source>
        <dbReference type="Google" id="ProtNLM"/>
    </source>
</evidence>
<evidence type="ECO:0000256" key="2">
    <source>
        <dbReference type="ARBA" id="ARBA00009904"/>
    </source>
</evidence>
<protein>
    <recommendedName>
        <fullName evidence="11">V-type proton ATPase subunit a</fullName>
    </recommendedName>
</protein>
<dbReference type="OrthoDB" id="10264220at2759"/>
<dbReference type="FunCoup" id="J9D9U4">
    <property type="interactions" value="41"/>
</dbReference>
<accession>J9D9U4</accession>
<gene>
    <name evidence="9" type="ORF">EDEG_01451</name>
</gene>
<feature type="transmembrane region" description="Helical" evidence="8">
    <location>
        <begin position="684"/>
        <end position="711"/>
    </location>
</feature>
<dbReference type="HOGENOM" id="CLU_005230_1_1_1"/>
<feature type="transmembrane region" description="Helical" evidence="8">
    <location>
        <begin position="844"/>
        <end position="861"/>
    </location>
</feature>
<feature type="transmembrane region" description="Helical" evidence="8">
    <location>
        <begin position="811"/>
        <end position="832"/>
    </location>
</feature>
<comment type="similarity">
    <text evidence="2">Belongs to the V-ATPase 116 kDa subunit family.</text>
</comment>
<evidence type="ECO:0000256" key="1">
    <source>
        <dbReference type="ARBA" id="ARBA00004141"/>
    </source>
</evidence>
<dbReference type="GO" id="GO:0016471">
    <property type="term" value="C:vacuolar proton-transporting V-type ATPase complex"/>
    <property type="evidence" value="ECO:0007669"/>
    <property type="project" value="TreeGrafter"/>
</dbReference>
<evidence type="ECO:0000256" key="5">
    <source>
        <dbReference type="ARBA" id="ARBA00022989"/>
    </source>
</evidence>
<dbReference type="PANTHER" id="PTHR11629">
    <property type="entry name" value="VACUOLAR PROTON ATPASES"/>
    <property type="match status" value="1"/>
</dbReference>
<proteinExistence type="inferred from homology"/>
<dbReference type="InParanoid" id="J9D9U4"/>
<dbReference type="STRING" id="1003232.J9D9U4"/>
<comment type="subcellular location">
    <subcellularLocation>
        <location evidence="1">Membrane</location>
        <topology evidence="1">Multi-pass membrane protein</topology>
    </subcellularLocation>
</comment>
<keyword evidence="5 8" id="KW-1133">Transmembrane helix</keyword>
<dbReference type="EMBL" id="AFBI03000021">
    <property type="protein sequence ID" value="EJW04279.1"/>
    <property type="molecule type" value="Genomic_DNA"/>
</dbReference>
<dbReference type="GO" id="GO:0033179">
    <property type="term" value="C:proton-transporting V-type ATPase, V0 domain"/>
    <property type="evidence" value="ECO:0007669"/>
    <property type="project" value="InterPro"/>
</dbReference>
<evidence type="ECO:0000256" key="4">
    <source>
        <dbReference type="ARBA" id="ARBA00022692"/>
    </source>
</evidence>
<evidence type="ECO:0000256" key="8">
    <source>
        <dbReference type="SAM" id="Phobius"/>
    </source>
</evidence>